<dbReference type="SUPFAM" id="SSF52343">
    <property type="entry name" value="Ferredoxin reductase-like, C-terminal NADP-linked domain"/>
    <property type="match status" value="1"/>
</dbReference>
<dbReference type="PANTHER" id="PTHR32361:SF9">
    <property type="entry name" value="FERRIC REDUCTASE TRANSMEMBRANE COMPONENT 3-RELATED"/>
    <property type="match status" value="1"/>
</dbReference>
<feature type="transmembrane region" description="Helical" evidence="11">
    <location>
        <begin position="136"/>
        <end position="155"/>
    </location>
</feature>
<evidence type="ECO:0000256" key="5">
    <source>
        <dbReference type="ARBA" id="ARBA00022989"/>
    </source>
</evidence>
<dbReference type="InterPro" id="IPR051410">
    <property type="entry name" value="Ferric/Cupric_Reductase"/>
</dbReference>
<dbReference type="GO" id="GO:0006826">
    <property type="term" value="P:iron ion transport"/>
    <property type="evidence" value="ECO:0007669"/>
    <property type="project" value="TreeGrafter"/>
</dbReference>
<evidence type="ECO:0000313" key="14">
    <source>
        <dbReference type="Proteomes" id="UP000663853"/>
    </source>
</evidence>
<evidence type="ECO:0000256" key="1">
    <source>
        <dbReference type="ARBA" id="ARBA00004141"/>
    </source>
</evidence>
<evidence type="ECO:0000313" key="13">
    <source>
        <dbReference type="EMBL" id="CAE6478377.1"/>
    </source>
</evidence>
<dbReference type="GO" id="GO:0000293">
    <property type="term" value="F:ferric-chelate reductase activity"/>
    <property type="evidence" value="ECO:0007669"/>
    <property type="project" value="UniProtKB-ARBA"/>
</dbReference>
<evidence type="ECO:0000256" key="7">
    <source>
        <dbReference type="ARBA" id="ARBA00023065"/>
    </source>
</evidence>
<keyword evidence="8 11" id="KW-0472">Membrane</keyword>
<evidence type="ECO:0000256" key="11">
    <source>
        <dbReference type="SAM" id="Phobius"/>
    </source>
</evidence>
<evidence type="ECO:0000256" key="3">
    <source>
        <dbReference type="ARBA" id="ARBA00022448"/>
    </source>
</evidence>
<dbReference type="Pfam" id="PF08030">
    <property type="entry name" value="NAD_binding_6"/>
    <property type="match status" value="2"/>
</dbReference>
<feature type="transmembrane region" description="Helical" evidence="11">
    <location>
        <begin position="206"/>
        <end position="226"/>
    </location>
</feature>
<dbReference type="GO" id="GO:0005886">
    <property type="term" value="C:plasma membrane"/>
    <property type="evidence" value="ECO:0007669"/>
    <property type="project" value="TreeGrafter"/>
</dbReference>
<name>A0A8H3C956_9AGAM</name>
<reference evidence="13" key="1">
    <citation type="submission" date="2021-01" db="EMBL/GenBank/DDBJ databases">
        <authorList>
            <person name="Kaushik A."/>
        </authorList>
    </citation>
    <scope>NUCLEOTIDE SEQUENCE</scope>
    <source>
        <strain evidence="13">AG6-10EEA</strain>
    </source>
</reference>
<proteinExistence type="inferred from homology"/>
<feature type="transmembrane region" description="Helical" evidence="11">
    <location>
        <begin position="355"/>
        <end position="375"/>
    </location>
</feature>
<feature type="domain" description="FAD-binding FR-type" evidence="12">
    <location>
        <begin position="417"/>
        <end position="558"/>
    </location>
</feature>
<comment type="subcellular location">
    <subcellularLocation>
        <location evidence="1">Membrane</location>
        <topology evidence="1">Multi-pass membrane protein</topology>
    </subcellularLocation>
</comment>
<dbReference type="GO" id="GO:0006879">
    <property type="term" value="P:intracellular iron ion homeostasis"/>
    <property type="evidence" value="ECO:0007669"/>
    <property type="project" value="TreeGrafter"/>
</dbReference>
<feature type="compositionally biased region" description="Basic and acidic residues" evidence="10">
    <location>
        <begin position="493"/>
        <end position="504"/>
    </location>
</feature>
<feature type="transmembrane region" description="Helical" evidence="11">
    <location>
        <begin position="246"/>
        <end position="267"/>
    </location>
</feature>
<dbReference type="InterPro" id="IPR013130">
    <property type="entry name" value="Fe3_Rdtase_TM_dom"/>
</dbReference>
<sequence length="693" mass="77919">MFQLQCGESCNGIVDAWSLPCSPPKHGHGHEIARPLADCQASSQPYLSTLAYCLKEHCFAEPWHKVEHYWSWLQGDRDSKWPALLDIMPTSEPPLAPVGMKELNQTMRVRSDAYDADYATAQSFAWNERWHERSSYILLFVILGFLMLGAVHKLLQSTRRAPYDPNSFRSSKLVTTLYKRLVMPALLNGSQSAPIFYGFGYLPSRLMTLFLLFFVGLCAIANSVPYKSLQPNLWATNRQQEMMGFVSNRAGLISFALLPLTILLSARNNPLLWLTGWSTNTMITLHRWIARMCAFQAVVHSVGWTVQWYWEDGNWDTYRSEGAMPYMQWGFMATVAICVMIAFAALPFRRWSYEVFLILHILFAAFVIVGCYYHMIWRYKWRYGYLNWLYVAIGIWLADRSLRLISVWKNGLQGSIGRTTGSAIAELIPNSAQNIIKLTVFPRLEPSLVKPGVYYYIYLPSLGRRPWENHPFTVASWNLSEAVTGSSAGSSSDHSDGADMEKAQIKSQSKPSSQPSITVLVKPHAGTTQILLDRLLSQGGTAIIPISLEGPYGEVHPLHLFEKVVLIAGGIGITPAIAYARDLSARGRSVMLVWASRDSGLIQSVRPMLPDAIDTKIHYTGVGEQMAHDIPSLRPNVTQLVRDEISSEQEGRVAFFVCGPTQMVDQVRTACVDCIGDKVPADKIGFYEDSFSW</sequence>
<evidence type="ECO:0000256" key="8">
    <source>
        <dbReference type="ARBA" id="ARBA00023136"/>
    </source>
</evidence>
<comment type="similarity">
    <text evidence="2">Belongs to the ferric reductase (FRE) family.</text>
</comment>
<feature type="compositionally biased region" description="Low complexity" evidence="10">
    <location>
        <begin position="505"/>
        <end position="516"/>
    </location>
</feature>
<accession>A0A8H3C956</accession>
<evidence type="ECO:0000259" key="12">
    <source>
        <dbReference type="PROSITE" id="PS51384"/>
    </source>
</evidence>
<dbReference type="InterPro" id="IPR017927">
    <property type="entry name" value="FAD-bd_FR_type"/>
</dbReference>
<evidence type="ECO:0000256" key="4">
    <source>
        <dbReference type="ARBA" id="ARBA00022692"/>
    </source>
</evidence>
<keyword evidence="7" id="KW-0406">Ion transport</keyword>
<dbReference type="CDD" id="cd06186">
    <property type="entry name" value="NOX_Duox_like_FAD_NADP"/>
    <property type="match status" value="1"/>
</dbReference>
<dbReference type="SFLD" id="SFLDS00052">
    <property type="entry name" value="Ferric_Reductase_Domain"/>
    <property type="match status" value="1"/>
</dbReference>
<dbReference type="Pfam" id="PF01794">
    <property type="entry name" value="Ferric_reduct"/>
    <property type="match status" value="1"/>
</dbReference>
<dbReference type="InterPro" id="IPR039261">
    <property type="entry name" value="FNR_nucleotide-bd"/>
</dbReference>
<keyword evidence="6" id="KW-0560">Oxidoreductase</keyword>
<protein>
    <recommendedName>
        <fullName evidence="12">FAD-binding FR-type domain-containing protein</fullName>
    </recommendedName>
</protein>
<evidence type="ECO:0000256" key="6">
    <source>
        <dbReference type="ARBA" id="ARBA00023002"/>
    </source>
</evidence>
<keyword evidence="5 11" id="KW-1133">Transmembrane helix</keyword>
<keyword evidence="4 11" id="KW-0812">Transmembrane</keyword>
<comment type="caution">
    <text evidence="13">The sequence shown here is derived from an EMBL/GenBank/DDBJ whole genome shotgun (WGS) entry which is preliminary data.</text>
</comment>
<feature type="region of interest" description="Disordered" evidence="10">
    <location>
        <begin position="487"/>
        <end position="516"/>
    </location>
</feature>
<evidence type="ECO:0000256" key="10">
    <source>
        <dbReference type="SAM" id="MobiDB-lite"/>
    </source>
</evidence>
<dbReference type="Proteomes" id="UP000663853">
    <property type="component" value="Unassembled WGS sequence"/>
</dbReference>
<evidence type="ECO:0000256" key="2">
    <source>
        <dbReference type="ARBA" id="ARBA00006278"/>
    </source>
</evidence>
<dbReference type="InterPro" id="IPR013121">
    <property type="entry name" value="Fe_red_NAD-bd_6"/>
</dbReference>
<dbReference type="PANTHER" id="PTHR32361">
    <property type="entry name" value="FERRIC/CUPRIC REDUCTASE TRANSMEMBRANE COMPONENT"/>
    <property type="match status" value="1"/>
</dbReference>
<dbReference type="GO" id="GO:0015677">
    <property type="term" value="P:copper ion import"/>
    <property type="evidence" value="ECO:0007669"/>
    <property type="project" value="TreeGrafter"/>
</dbReference>
<dbReference type="AlphaFoldDB" id="A0A8H3C956"/>
<evidence type="ECO:0000256" key="9">
    <source>
        <dbReference type="ARBA" id="ARBA00023180"/>
    </source>
</evidence>
<organism evidence="13 14">
    <name type="scientific">Rhizoctonia solani</name>
    <dbReference type="NCBI Taxonomy" id="456999"/>
    <lineage>
        <taxon>Eukaryota</taxon>
        <taxon>Fungi</taxon>
        <taxon>Dikarya</taxon>
        <taxon>Basidiomycota</taxon>
        <taxon>Agaricomycotina</taxon>
        <taxon>Agaricomycetes</taxon>
        <taxon>Cantharellales</taxon>
        <taxon>Ceratobasidiaceae</taxon>
        <taxon>Rhizoctonia</taxon>
    </lineage>
</organism>
<keyword evidence="9" id="KW-0325">Glycoprotein</keyword>
<gene>
    <name evidence="13" type="ORF">RDB_LOCUS84628</name>
</gene>
<dbReference type="EMBL" id="CAJMXA010002251">
    <property type="protein sequence ID" value="CAE6478377.1"/>
    <property type="molecule type" value="Genomic_DNA"/>
</dbReference>
<keyword evidence="3" id="KW-0813">Transport</keyword>
<dbReference type="SFLD" id="SFLDG01168">
    <property type="entry name" value="Ferric_reductase_subgroup_(FRE"/>
    <property type="match status" value="1"/>
</dbReference>
<feature type="transmembrane region" description="Helical" evidence="11">
    <location>
        <begin position="329"/>
        <end position="348"/>
    </location>
</feature>
<dbReference type="PROSITE" id="PS51384">
    <property type="entry name" value="FAD_FR"/>
    <property type="match status" value="1"/>
</dbReference>
<dbReference type="Gene3D" id="3.40.50.80">
    <property type="entry name" value="Nucleotide-binding domain of ferredoxin-NADP reductase (FNR) module"/>
    <property type="match status" value="1"/>
</dbReference>